<dbReference type="EMBL" id="FNHS01000005">
    <property type="protein sequence ID" value="SDN06808.1"/>
    <property type="molecule type" value="Genomic_DNA"/>
</dbReference>
<accession>A0A1G9YCH8</accession>
<evidence type="ECO:0008006" key="3">
    <source>
        <dbReference type="Google" id="ProtNLM"/>
    </source>
</evidence>
<dbReference type="RefSeq" id="WP_143012240.1">
    <property type="nucleotide sequence ID" value="NZ_FNHS01000005.1"/>
</dbReference>
<dbReference type="AlphaFoldDB" id="A0A1G9YCH8"/>
<organism evidence="1 2">
    <name type="scientific">Methylobacterium phyllostachyos</name>
    <dbReference type="NCBI Taxonomy" id="582672"/>
    <lineage>
        <taxon>Bacteria</taxon>
        <taxon>Pseudomonadati</taxon>
        <taxon>Pseudomonadota</taxon>
        <taxon>Alphaproteobacteria</taxon>
        <taxon>Hyphomicrobiales</taxon>
        <taxon>Methylobacteriaceae</taxon>
        <taxon>Methylobacterium</taxon>
    </lineage>
</organism>
<dbReference type="Proteomes" id="UP000198704">
    <property type="component" value="Unassembled WGS sequence"/>
</dbReference>
<sequence length="296" mass="34045">MTNEQIIILRTNKFDDRHEFICNRLSTIKGFDFCVAVDETSGAVPIPGRFIKIVIDKDFMTQENLPLAEKAGWACGDYFIYASMLSRRPYRHYWMIEPDVFLRFEDENEFFSLFDDHAEVDFIAAGYDRAYPGWVWSNTMSAYGLPVYGCLFPVVRISWGAANYLLDKRRAPLPGQKLGIEDYPNDEVFCATMLTDAGFNCRNINSFGRHLTSIETFGIRRPYPYNYLRRGFKDGMIYHPAVSSPVLFYKFKHIIEEGGGEDLAFAATHLPHSKDDLSHEEHALLISLLNEKLNLS</sequence>
<proteinExistence type="predicted"/>
<gene>
    <name evidence="1" type="ORF">SAMN05216360_105262</name>
</gene>
<evidence type="ECO:0000313" key="2">
    <source>
        <dbReference type="Proteomes" id="UP000198704"/>
    </source>
</evidence>
<evidence type="ECO:0000313" key="1">
    <source>
        <dbReference type="EMBL" id="SDN06808.1"/>
    </source>
</evidence>
<keyword evidence="2" id="KW-1185">Reference proteome</keyword>
<reference evidence="2" key="1">
    <citation type="submission" date="2016-10" db="EMBL/GenBank/DDBJ databases">
        <authorList>
            <person name="Varghese N."/>
            <person name="Submissions S."/>
        </authorList>
    </citation>
    <scope>NUCLEOTIDE SEQUENCE [LARGE SCALE GENOMIC DNA]</scope>
    <source>
        <strain evidence="2">BL47</strain>
    </source>
</reference>
<protein>
    <recommendedName>
        <fullName evidence="3">DUF5672 domain-containing protein</fullName>
    </recommendedName>
</protein>
<name>A0A1G9YCH8_9HYPH</name>
<dbReference type="OrthoDB" id="8448143at2"/>